<gene>
    <name evidence="1" type="ORF">DCF25_21005</name>
</gene>
<proteinExistence type="predicted"/>
<protein>
    <submittedName>
        <fullName evidence="1">Uncharacterized protein</fullName>
    </submittedName>
</protein>
<accession>A0A2W4VSW6</accession>
<evidence type="ECO:0000313" key="1">
    <source>
        <dbReference type="EMBL" id="PZO10018.1"/>
    </source>
</evidence>
<name>A0A2W4VSW6_9CYAN</name>
<dbReference type="AlphaFoldDB" id="A0A2W4VSW6"/>
<reference evidence="2" key="1">
    <citation type="submission" date="2018-04" db="EMBL/GenBank/DDBJ databases">
        <authorList>
            <person name="Cornet L."/>
        </authorList>
    </citation>
    <scope>NUCLEOTIDE SEQUENCE [LARGE SCALE GENOMIC DNA]</scope>
</reference>
<dbReference type="EMBL" id="QBMC01000228">
    <property type="protein sequence ID" value="PZO10018.1"/>
    <property type="molecule type" value="Genomic_DNA"/>
</dbReference>
<evidence type="ECO:0000313" key="2">
    <source>
        <dbReference type="Proteomes" id="UP000249354"/>
    </source>
</evidence>
<reference evidence="1 2" key="2">
    <citation type="submission" date="2018-06" db="EMBL/GenBank/DDBJ databases">
        <title>Metagenomic assembly of (sub)arctic Cyanobacteria and their associated microbiome from non-axenic cultures.</title>
        <authorList>
            <person name="Baurain D."/>
        </authorList>
    </citation>
    <scope>NUCLEOTIDE SEQUENCE [LARGE SCALE GENOMIC DNA]</scope>
    <source>
        <strain evidence="1">ULC129bin1</strain>
    </source>
</reference>
<sequence length="135" mass="14699">MPKLKPATLYAKISALDTELSELQCQRQQLIDSASAPPLIGQYIATKKSGGTAFSGNPETLAAHDYYALVDATGAFIRYVGKHKIVAYSDRIHLGKKVAKLNRAIARCEKQINQYKGKLPLAEPIQSSTVAILID</sequence>
<organism evidence="1 2">
    <name type="scientific">Leptolyngbya foveolarum</name>
    <dbReference type="NCBI Taxonomy" id="47253"/>
    <lineage>
        <taxon>Bacteria</taxon>
        <taxon>Bacillati</taxon>
        <taxon>Cyanobacteriota</taxon>
        <taxon>Cyanophyceae</taxon>
        <taxon>Leptolyngbyales</taxon>
        <taxon>Leptolyngbyaceae</taxon>
        <taxon>Leptolyngbya group</taxon>
        <taxon>Leptolyngbya</taxon>
    </lineage>
</organism>
<dbReference type="Proteomes" id="UP000249354">
    <property type="component" value="Unassembled WGS sequence"/>
</dbReference>
<comment type="caution">
    <text evidence="1">The sequence shown here is derived from an EMBL/GenBank/DDBJ whole genome shotgun (WGS) entry which is preliminary data.</text>
</comment>